<feature type="compositionally biased region" description="Basic and acidic residues" evidence="7">
    <location>
        <begin position="599"/>
        <end position="614"/>
    </location>
</feature>
<dbReference type="GO" id="GO:0008270">
    <property type="term" value="F:zinc ion binding"/>
    <property type="evidence" value="ECO:0007669"/>
    <property type="project" value="UniProtKB-KW"/>
</dbReference>
<dbReference type="FunFam" id="2.60.40.2840:FF:000002">
    <property type="entry name" value="Tax1-binding protein 1 isoform 2"/>
    <property type="match status" value="1"/>
</dbReference>
<evidence type="ECO:0000256" key="6">
    <source>
        <dbReference type="PROSITE-ProRule" id="PRU01253"/>
    </source>
</evidence>
<dbReference type="Pfam" id="PF07888">
    <property type="entry name" value="CALCOCO1"/>
    <property type="match status" value="1"/>
</dbReference>
<name>A0A9D3PD08_MEGAT</name>
<dbReference type="CDD" id="cd21970">
    <property type="entry name" value="Zn-C2H2_TAX1BP1_rpt2"/>
    <property type="match status" value="1"/>
</dbReference>
<proteinExistence type="predicted"/>
<feature type="domain" description="UBZ1-type" evidence="8">
    <location>
        <begin position="727"/>
        <end position="753"/>
    </location>
</feature>
<protein>
    <recommendedName>
        <fullName evidence="8">UBZ1-type domain-containing protein</fullName>
    </recommendedName>
</protein>
<feature type="region of interest" description="Disordered" evidence="7">
    <location>
        <begin position="201"/>
        <end position="234"/>
    </location>
</feature>
<evidence type="ECO:0000256" key="4">
    <source>
        <dbReference type="ARBA" id="ARBA00023054"/>
    </source>
</evidence>
<dbReference type="Gene3D" id="2.60.40.2840">
    <property type="match status" value="1"/>
</dbReference>
<feature type="compositionally biased region" description="Polar residues" evidence="7">
    <location>
        <begin position="496"/>
        <end position="507"/>
    </location>
</feature>
<feature type="region of interest" description="Disordered" evidence="7">
    <location>
        <begin position="641"/>
        <end position="713"/>
    </location>
</feature>
<dbReference type="InterPro" id="IPR012852">
    <property type="entry name" value="CALCOCO1-like"/>
</dbReference>
<evidence type="ECO:0000256" key="1">
    <source>
        <dbReference type="ARBA" id="ARBA00022723"/>
    </source>
</evidence>
<comment type="function">
    <text evidence="5">May have anti-apoptotic activity.</text>
</comment>
<dbReference type="Gene3D" id="6.20.250.40">
    <property type="match status" value="1"/>
</dbReference>
<dbReference type="PANTHER" id="PTHR31915">
    <property type="entry name" value="SKICH DOMAIN-CONTAINING PROTEIN"/>
    <property type="match status" value="1"/>
</dbReference>
<evidence type="ECO:0000256" key="5">
    <source>
        <dbReference type="ARBA" id="ARBA00054517"/>
    </source>
</evidence>
<dbReference type="InterPro" id="IPR041611">
    <property type="entry name" value="SKICH"/>
</dbReference>
<keyword evidence="10" id="KW-1185">Reference proteome</keyword>
<dbReference type="OrthoDB" id="10015001at2759"/>
<keyword evidence="3" id="KW-0862">Zinc</keyword>
<dbReference type="Pfam" id="PF17751">
    <property type="entry name" value="SKICH"/>
    <property type="match status" value="1"/>
</dbReference>
<gene>
    <name evidence="9" type="ORF">MATL_G00227380</name>
</gene>
<organism evidence="9 10">
    <name type="scientific">Megalops atlanticus</name>
    <name type="common">Tarpon</name>
    <name type="synonym">Clupea gigantea</name>
    <dbReference type="NCBI Taxonomy" id="7932"/>
    <lineage>
        <taxon>Eukaryota</taxon>
        <taxon>Metazoa</taxon>
        <taxon>Chordata</taxon>
        <taxon>Craniata</taxon>
        <taxon>Vertebrata</taxon>
        <taxon>Euteleostomi</taxon>
        <taxon>Actinopterygii</taxon>
        <taxon>Neopterygii</taxon>
        <taxon>Teleostei</taxon>
        <taxon>Elopiformes</taxon>
        <taxon>Megalopidae</taxon>
        <taxon>Megalops</taxon>
    </lineage>
</organism>
<keyword evidence="4" id="KW-0175">Coiled coil</keyword>
<dbReference type="AlphaFoldDB" id="A0A9D3PD08"/>
<feature type="domain" description="UBZ1-type" evidence="8">
    <location>
        <begin position="754"/>
        <end position="780"/>
    </location>
</feature>
<dbReference type="Proteomes" id="UP001046870">
    <property type="component" value="Chromosome 21"/>
</dbReference>
<dbReference type="InterPro" id="IPR051002">
    <property type="entry name" value="UBA_autophagy_assoc_protein"/>
</dbReference>
<keyword evidence="2 6" id="KW-0863">Zinc-finger</keyword>
<feature type="compositionally biased region" description="Polar residues" evidence="7">
    <location>
        <begin position="208"/>
        <end position="225"/>
    </location>
</feature>
<feature type="region of interest" description="Disordered" evidence="7">
    <location>
        <begin position="599"/>
        <end position="625"/>
    </location>
</feature>
<evidence type="ECO:0000256" key="7">
    <source>
        <dbReference type="SAM" id="MobiDB-lite"/>
    </source>
</evidence>
<evidence type="ECO:0000256" key="2">
    <source>
        <dbReference type="ARBA" id="ARBA00022771"/>
    </source>
</evidence>
<dbReference type="Pfam" id="PF18112">
    <property type="entry name" value="Zn-C2H2_12"/>
    <property type="match status" value="2"/>
</dbReference>
<evidence type="ECO:0000313" key="10">
    <source>
        <dbReference type="Proteomes" id="UP001046870"/>
    </source>
</evidence>
<feature type="region of interest" description="Disordered" evidence="7">
    <location>
        <begin position="485"/>
        <end position="535"/>
    </location>
</feature>
<accession>A0A9D3PD08</accession>
<comment type="caution">
    <text evidence="9">The sequence shown here is derived from an EMBL/GenBank/DDBJ whole genome shotgun (WGS) entry which is preliminary data.</text>
</comment>
<dbReference type="PROSITE" id="PS51905">
    <property type="entry name" value="ZF_UBZ1"/>
    <property type="match status" value="2"/>
</dbReference>
<reference evidence="9" key="1">
    <citation type="submission" date="2021-01" db="EMBL/GenBank/DDBJ databases">
        <authorList>
            <person name="Zahm M."/>
            <person name="Roques C."/>
            <person name="Cabau C."/>
            <person name="Klopp C."/>
            <person name="Donnadieu C."/>
            <person name="Jouanno E."/>
            <person name="Lampietro C."/>
            <person name="Louis A."/>
            <person name="Herpin A."/>
            <person name="Echchiki A."/>
            <person name="Berthelot C."/>
            <person name="Parey E."/>
            <person name="Roest-Crollius H."/>
            <person name="Braasch I."/>
            <person name="Postlethwait J."/>
            <person name="Bobe J."/>
            <person name="Montfort J."/>
            <person name="Bouchez O."/>
            <person name="Begum T."/>
            <person name="Mejri S."/>
            <person name="Adams A."/>
            <person name="Chen W.-J."/>
            <person name="Guiguen Y."/>
        </authorList>
    </citation>
    <scope>NUCLEOTIDE SEQUENCE</scope>
    <source>
        <strain evidence="9">YG-15Mar2019-1</strain>
        <tissue evidence="9">Brain</tissue>
    </source>
</reference>
<dbReference type="PANTHER" id="PTHR31915:SF7">
    <property type="entry name" value="TAX1-BINDING PROTEIN 1 HOMOLOG A"/>
    <property type="match status" value="1"/>
</dbReference>
<evidence type="ECO:0000259" key="8">
    <source>
        <dbReference type="PROSITE" id="PS51905"/>
    </source>
</evidence>
<dbReference type="EMBL" id="JAFDVH010000021">
    <property type="protein sequence ID" value="KAG7457476.1"/>
    <property type="molecule type" value="Genomic_DNA"/>
</dbReference>
<dbReference type="CDD" id="cd21969">
    <property type="entry name" value="Zn-C2H2_TAX1BP1_rpt1"/>
    <property type="match status" value="1"/>
</dbReference>
<keyword evidence="1" id="KW-0479">Metal-binding</keyword>
<sequence>MALFHEGALPGGAMEASNFAHVIFQNVGKSFVPNAALECRYTLTHHITPHHRDWVGIFKVGWNTARDYYTFQWAPFPENSTEGGAITQAVVFQGYYLPKDDGEFYQFCYVTHKGEIRGASTPFHFCASTPAAEHLLTTEHLLTVEDESSSDILVVTSKTDVLEQKVEEAQREKEELTEAMRLLQEEKAELQLEQERLRREREQERETCTQLRSQNQELQHSSQTLQEQKEEVQRKQKEAEARVLQLEEDLRGVTQKGLLKEAELECLRDRMKKLSLERDSLESQLKMERDEREMCKIHLRNTELENTKLSAELQMLRSVDMNKEITIAQFQDELSRLRAERDRLQKESLAASSLPGENSRLKEQLRQAEEQLQASRQQAAMLASELRDTAGARDHSVSELYRARQEADALRASLAEAQAECSHIQQQLQRMRTAAPEPQGGAAGVEAELQREVDELKLRLQLAAEHYKEKYRECQRLRKQASHLAQLHQESKKSVAVQSETPLSESPESAAGSQDPKDTSPAPSAEELLSQEKQRSAVLEEELAKMEQKWHEQCSLTQGLRLQLAAEEERYRSQIAEKEQEVKTLGERVAEVLKEKETLEEELQRGAEGSRDRAGQGSRSEGATPIFLHYPIPYPQCPAELQFGNPYSSHPAQGGADSEFPPGRAPRPLGVGPPSRDSDVVCIQPTRNLNPPDGLEDPKGCSSQGGAGESFSGSRTSFCFDSRLGGQRRCPLCELVFPPQFEQSRFEEHVEGHWRMCPVCSQQFSLDCEQQAYERHVHTHFHGNTPEAPVEQLYRPAGQFE</sequence>
<dbReference type="InterPro" id="IPR041641">
    <property type="entry name" value="CALCOCO1/2_Zn_UBZ1"/>
</dbReference>
<evidence type="ECO:0000313" key="9">
    <source>
        <dbReference type="EMBL" id="KAG7457476.1"/>
    </source>
</evidence>
<evidence type="ECO:0000256" key="3">
    <source>
        <dbReference type="ARBA" id="ARBA00022833"/>
    </source>
</evidence>